<evidence type="ECO:0000313" key="2">
    <source>
        <dbReference type="Proteomes" id="UP000295361"/>
    </source>
</evidence>
<dbReference type="InParanoid" id="A0A4R6QP08"/>
<name>A0A4R6QP08_9BURK</name>
<dbReference type="OrthoDB" id="5418945at2"/>
<gene>
    <name evidence="1" type="ORF">DES47_103319</name>
</gene>
<dbReference type="RefSeq" id="WP_133701116.1">
    <property type="nucleotide sequence ID" value="NZ_SNXS01000003.1"/>
</dbReference>
<comment type="caution">
    <text evidence="1">The sequence shown here is derived from an EMBL/GenBank/DDBJ whole genome shotgun (WGS) entry which is preliminary data.</text>
</comment>
<organism evidence="1 2">
    <name type="scientific">Roseateles toxinivorans</name>
    <dbReference type="NCBI Taxonomy" id="270368"/>
    <lineage>
        <taxon>Bacteria</taxon>
        <taxon>Pseudomonadati</taxon>
        <taxon>Pseudomonadota</taxon>
        <taxon>Betaproteobacteria</taxon>
        <taxon>Burkholderiales</taxon>
        <taxon>Sphaerotilaceae</taxon>
        <taxon>Roseateles</taxon>
    </lineage>
</organism>
<dbReference type="EMBL" id="SNXS01000003">
    <property type="protein sequence ID" value="TDP71338.1"/>
    <property type="molecule type" value="Genomic_DNA"/>
</dbReference>
<dbReference type="AlphaFoldDB" id="A0A4R6QP08"/>
<sequence>MAELSKTKRALITLALTAGFGGSLFFALRGQKEEQTAQQEQAQLASTVVLKGLIALDVEAYFKDERVVKRLAAKRLPVAVQRVGSRDMAAKVSAEQDFLFPSGVVAANQVVDAARKANLNAAQVSPFHTPMVIASWEPIAKILVANGLARAISPKVYGVDMARLTELMLAKKKWKDLKEASAYEVTRSVLVSTTDLRRSNSGAMYLALTSQALLGDVVTDRATAQQTALKLAELFKRQGYQENYVNGNFDDYVAIGMGKAPMAFIYENQLVSHAMAKKGVSADMVLLYPQPTIVNKVVFVSLNERAKALGELLANDAELQSIAVEYGFRIADTQRFMAALQPTGLAVEPRLSQVVDPPSFELMAEMIDVVAREMAQ</sequence>
<proteinExistence type="predicted"/>
<reference evidence="1 2" key="1">
    <citation type="submission" date="2019-03" db="EMBL/GenBank/DDBJ databases">
        <title>Genomic Encyclopedia of Type Strains, Phase IV (KMG-IV): sequencing the most valuable type-strain genomes for metagenomic binning, comparative biology and taxonomic classification.</title>
        <authorList>
            <person name="Goeker M."/>
        </authorList>
    </citation>
    <scope>NUCLEOTIDE SEQUENCE [LARGE SCALE GENOMIC DNA]</scope>
    <source>
        <strain evidence="1 2">DSM 16998</strain>
    </source>
</reference>
<evidence type="ECO:0000313" key="1">
    <source>
        <dbReference type="EMBL" id="TDP71338.1"/>
    </source>
</evidence>
<dbReference type="Proteomes" id="UP000295361">
    <property type="component" value="Unassembled WGS sequence"/>
</dbReference>
<evidence type="ECO:0008006" key="3">
    <source>
        <dbReference type="Google" id="ProtNLM"/>
    </source>
</evidence>
<keyword evidence="2" id="KW-1185">Reference proteome</keyword>
<protein>
    <recommendedName>
        <fullName evidence="3">Extracellular solute-binding protein</fullName>
    </recommendedName>
</protein>
<accession>A0A4R6QP08</accession>